<gene>
    <name evidence="9" type="ORF">C5L14_02615</name>
</gene>
<dbReference type="Gene3D" id="1.10.3720.10">
    <property type="entry name" value="MetI-like"/>
    <property type="match status" value="1"/>
</dbReference>
<dbReference type="InterPro" id="IPR035906">
    <property type="entry name" value="MetI-like_sf"/>
</dbReference>
<dbReference type="AlphaFoldDB" id="A0A2S9QJF7"/>
<evidence type="ECO:0000259" key="8">
    <source>
        <dbReference type="PROSITE" id="PS50928"/>
    </source>
</evidence>
<feature type="transmembrane region" description="Helical" evidence="7">
    <location>
        <begin position="167"/>
        <end position="186"/>
    </location>
</feature>
<dbReference type="PANTHER" id="PTHR43005:SF1">
    <property type="entry name" value="SPERMIDINE_PUTRESCINE TRANSPORT SYSTEM PERMEASE PROTEIN"/>
    <property type="match status" value="1"/>
</dbReference>
<reference evidence="9 10" key="1">
    <citation type="submission" date="2018-02" db="EMBL/GenBank/DDBJ databases">
        <title>Whole genome sequencing of endophytic bacterium.</title>
        <authorList>
            <person name="Eedara R."/>
            <person name="Podile A.R."/>
        </authorList>
    </citation>
    <scope>NUCLEOTIDE SEQUENCE [LARGE SCALE GENOMIC DNA]</scope>
    <source>
        <strain evidence="9 10">RP1T</strain>
    </source>
</reference>
<dbReference type="InterPro" id="IPR000515">
    <property type="entry name" value="MetI-like"/>
</dbReference>
<accession>A0A2S9QJF7</accession>
<dbReference type="GO" id="GO:0005886">
    <property type="term" value="C:plasma membrane"/>
    <property type="evidence" value="ECO:0007669"/>
    <property type="project" value="UniProtKB-SubCell"/>
</dbReference>
<evidence type="ECO:0000313" key="9">
    <source>
        <dbReference type="EMBL" id="PRH89484.1"/>
    </source>
</evidence>
<dbReference type="EMBL" id="PUEJ01000001">
    <property type="protein sequence ID" value="PRH89484.1"/>
    <property type="molecule type" value="Genomic_DNA"/>
</dbReference>
<feature type="transmembrane region" description="Helical" evidence="7">
    <location>
        <begin position="29"/>
        <end position="48"/>
    </location>
</feature>
<dbReference type="GO" id="GO:0055085">
    <property type="term" value="P:transmembrane transport"/>
    <property type="evidence" value="ECO:0007669"/>
    <property type="project" value="InterPro"/>
</dbReference>
<evidence type="ECO:0000256" key="3">
    <source>
        <dbReference type="ARBA" id="ARBA00022475"/>
    </source>
</evidence>
<dbReference type="SUPFAM" id="SSF161098">
    <property type="entry name" value="MetI-like"/>
    <property type="match status" value="1"/>
</dbReference>
<organism evidence="9 10">
    <name type="scientific">Labrys okinawensis</name>
    <dbReference type="NCBI Taxonomy" id="346911"/>
    <lineage>
        <taxon>Bacteria</taxon>
        <taxon>Pseudomonadati</taxon>
        <taxon>Pseudomonadota</taxon>
        <taxon>Alphaproteobacteria</taxon>
        <taxon>Hyphomicrobiales</taxon>
        <taxon>Xanthobacteraceae</taxon>
        <taxon>Labrys</taxon>
    </lineage>
</organism>
<comment type="similarity">
    <text evidence="7">Belongs to the binding-protein-dependent transport system permease family.</text>
</comment>
<dbReference type="Pfam" id="PF00528">
    <property type="entry name" value="BPD_transp_1"/>
    <property type="match status" value="1"/>
</dbReference>
<dbReference type="PROSITE" id="PS50928">
    <property type="entry name" value="ABC_TM1"/>
    <property type="match status" value="1"/>
</dbReference>
<dbReference type="OrthoDB" id="9805778at2"/>
<keyword evidence="3" id="KW-1003">Cell membrane</keyword>
<name>A0A2S9QJF7_9HYPH</name>
<proteinExistence type="inferred from homology"/>
<dbReference type="CDD" id="cd06261">
    <property type="entry name" value="TM_PBP2"/>
    <property type="match status" value="1"/>
</dbReference>
<feature type="transmembrane region" description="Helical" evidence="7">
    <location>
        <begin position="286"/>
        <end position="305"/>
    </location>
</feature>
<protein>
    <submittedName>
        <fullName evidence="9">ABC transporter permease</fullName>
    </submittedName>
</protein>
<evidence type="ECO:0000256" key="6">
    <source>
        <dbReference type="ARBA" id="ARBA00023136"/>
    </source>
</evidence>
<keyword evidence="2 7" id="KW-0813">Transport</keyword>
<dbReference type="PANTHER" id="PTHR43005">
    <property type="entry name" value="BLR7065 PROTEIN"/>
    <property type="match status" value="1"/>
</dbReference>
<comment type="subcellular location">
    <subcellularLocation>
        <location evidence="1 7">Cell membrane</location>
        <topology evidence="1 7">Multi-pass membrane protein</topology>
    </subcellularLocation>
</comment>
<evidence type="ECO:0000256" key="1">
    <source>
        <dbReference type="ARBA" id="ARBA00004651"/>
    </source>
</evidence>
<keyword evidence="6 7" id="KW-0472">Membrane</keyword>
<evidence type="ECO:0000256" key="5">
    <source>
        <dbReference type="ARBA" id="ARBA00022989"/>
    </source>
</evidence>
<feature type="transmembrane region" description="Helical" evidence="7">
    <location>
        <begin position="123"/>
        <end position="147"/>
    </location>
</feature>
<evidence type="ECO:0000256" key="4">
    <source>
        <dbReference type="ARBA" id="ARBA00022692"/>
    </source>
</evidence>
<evidence type="ECO:0000256" key="7">
    <source>
        <dbReference type="RuleBase" id="RU363032"/>
    </source>
</evidence>
<evidence type="ECO:0000256" key="2">
    <source>
        <dbReference type="ARBA" id="ARBA00022448"/>
    </source>
</evidence>
<dbReference type="Proteomes" id="UP000237682">
    <property type="component" value="Unassembled WGS sequence"/>
</dbReference>
<keyword evidence="4 7" id="KW-0812">Transmembrane</keyword>
<feature type="domain" description="ABC transmembrane type-1" evidence="8">
    <location>
        <begin position="85"/>
        <end position="302"/>
    </location>
</feature>
<keyword evidence="5 7" id="KW-1133">Transmembrane helix</keyword>
<feature type="transmembrane region" description="Helical" evidence="7">
    <location>
        <begin position="84"/>
        <end position="111"/>
    </location>
</feature>
<comment type="caution">
    <text evidence="9">The sequence shown here is derived from an EMBL/GenBank/DDBJ whole genome shotgun (WGS) entry which is preliminary data.</text>
</comment>
<sequence>MSTTRAVIAAMPRRQRGLGLAGRIDTNPFAWLAPAVLLLAAFYLYPIIDVFRLSLTNATLLSAEERYTLDTLYAMLGNAALGDILLTTFVFCAASVIGQQAVGFGIALVVVRGERRRLPGMTVIRTIVLIAWVIPGIANGLIWQMLFSEAPFGAVNSVLRLMHVAPVAWLSDPATAMISAIISNVWRGTAFSMIVFYAALKGIDPTLYEAANVDGANAWQKFRFVTLPMMRSAILVNSILITIQTLNTFDAIISLTGGGPGRATEVLSLFTYNTVFRNYDLAGGSMLSVLMLAISLALALFYAAFLPRWEDRT</sequence>
<evidence type="ECO:0000313" key="10">
    <source>
        <dbReference type="Proteomes" id="UP000237682"/>
    </source>
</evidence>
<keyword evidence="10" id="KW-1185">Reference proteome</keyword>